<evidence type="ECO:0000256" key="5">
    <source>
        <dbReference type="ARBA" id="ARBA00022989"/>
    </source>
</evidence>
<dbReference type="EMBL" id="LMUA01000004">
    <property type="protein sequence ID" value="KUE77228.1"/>
    <property type="molecule type" value="Genomic_DNA"/>
</dbReference>
<gene>
    <name evidence="9" type="ORF">ASJ35_04890</name>
</gene>
<accession>A0A0W7TTV3</accession>
<evidence type="ECO:0000256" key="7">
    <source>
        <dbReference type="RuleBase" id="RU363032"/>
    </source>
</evidence>
<feature type="transmembrane region" description="Helical" evidence="7">
    <location>
        <begin position="131"/>
        <end position="152"/>
    </location>
</feature>
<dbReference type="PANTHER" id="PTHR30193:SF37">
    <property type="entry name" value="INNER MEMBRANE ABC TRANSPORTER PERMEASE PROTEIN YCJO"/>
    <property type="match status" value="1"/>
</dbReference>
<keyword evidence="6 7" id="KW-0472">Membrane</keyword>
<keyword evidence="3" id="KW-1003">Cell membrane</keyword>
<sequence length="327" mass="36354">MANTAAKRVTGQGRGKTRGRAFWRKYGKHYLGLAPFVVFFGVFILWPMLYGLVMSFFDWSTRTNAEISFVGLENFKTVLSEGTQQGKRFLTSLKNLSLFVVLVVPLNLIFATVISLVINQFRGRMHNFLRGAFFMPYVAPFFLATGVWLWLMSADTGLVAVLLGKMGIGEGVTWRLTPGYFTALLIIIDLWRAIGFNMIILTAGMKNIPNDLYEASTIDGASTFQQWIHITIPMLEPVLFFVVVNCFIGAIQTYDIPWVLSNSSAVGVIGGKNAFASYPVMEIVGNVYSGKAGNLGRACAEGFVLMLIIFAITLLQIVYRNCKNKDN</sequence>
<protein>
    <recommendedName>
        <fullName evidence="8">ABC transmembrane type-1 domain-containing protein</fullName>
    </recommendedName>
</protein>
<dbReference type="SUPFAM" id="SSF161098">
    <property type="entry name" value="MetI-like"/>
    <property type="match status" value="1"/>
</dbReference>
<evidence type="ECO:0000256" key="1">
    <source>
        <dbReference type="ARBA" id="ARBA00004651"/>
    </source>
</evidence>
<reference evidence="9 10" key="1">
    <citation type="submission" date="2015-10" db="EMBL/GenBank/DDBJ databases">
        <title>A novel member of the family Ruminococcaceae isolated from human faeces.</title>
        <authorList>
            <person name="Shkoporov A.N."/>
            <person name="Chaplin A.V."/>
            <person name="Motuzova O.V."/>
            <person name="Kafarskaia L.I."/>
            <person name="Efimov B.A."/>
        </authorList>
    </citation>
    <scope>NUCLEOTIDE SEQUENCE [LARGE SCALE GENOMIC DNA]</scope>
    <source>
        <strain evidence="9 10">668</strain>
    </source>
</reference>
<dbReference type="GO" id="GO:0055085">
    <property type="term" value="P:transmembrane transport"/>
    <property type="evidence" value="ECO:0007669"/>
    <property type="project" value="InterPro"/>
</dbReference>
<comment type="similarity">
    <text evidence="7">Belongs to the binding-protein-dependent transport system permease family.</text>
</comment>
<feature type="domain" description="ABC transmembrane type-1" evidence="8">
    <location>
        <begin position="93"/>
        <end position="316"/>
    </location>
</feature>
<dbReference type="RefSeq" id="WP_058722876.1">
    <property type="nucleotide sequence ID" value="NZ_JAXVED010000005.1"/>
</dbReference>
<evidence type="ECO:0000259" key="8">
    <source>
        <dbReference type="PROSITE" id="PS50928"/>
    </source>
</evidence>
<evidence type="ECO:0000256" key="4">
    <source>
        <dbReference type="ARBA" id="ARBA00022692"/>
    </source>
</evidence>
<proteinExistence type="inferred from homology"/>
<dbReference type="CDD" id="cd06261">
    <property type="entry name" value="TM_PBP2"/>
    <property type="match status" value="1"/>
</dbReference>
<keyword evidence="4 7" id="KW-0812">Transmembrane</keyword>
<dbReference type="PROSITE" id="PS50928">
    <property type="entry name" value="ABC_TM1"/>
    <property type="match status" value="1"/>
</dbReference>
<dbReference type="PANTHER" id="PTHR30193">
    <property type="entry name" value="ABC TRANSPORTER PERMEASE PROTEIN"/>
    <property type="match status" value="1"/>
</dbReference>
<name>A0A0W7TTV3_9FIRM</name>
<evidence type="ECO:0000313" key="10">
    <source>
        <dbReference type="Proteomes" id="UP000053433"/>
    </source>
</evidence>
<dbReference type="AlphaFoldDB" id="A0A0W7TTV3"/>
<feature type="transmembrane region" description="Helical" evidence="7">
    <location>
        <begin position="234"/>
        <end position="254"/>
    </location>
</feature>
<dbReference type="InterPro" id="IPR000515">
    <property type="entry name" value="MetI-like"/>
</dbReference>
<feature type="transmembrane region" description="Helical" evidence="7">
    <location>
        <begin position="172"/>
        <end position="191"/>
    </location>
</feature>
<dbReference type="Proteomes" id="UP000053433">
    <property type="component" value="Unassembled WGS sequence"/>
</dbReference>
<dbReference type="Gene3D" id="1.10.3720.10">
    <property type="entry name" value="MetI-like"/>
    <property type="match status" value="1"/>
</dbReference>
<evidence type="ECO:0000256" key="2">
    <source>
        <dbReference type="ARBA" id="ARBA00022448"/>
    </source>
</evidence>
<organism evidence="9 10">
    <name type="scientific">Ruthenibacterium lactatiformans</name>
    <dbReference type="NCBI Taxonomy" id="1550024"/>
    <lineage>
        <taxon>Bacteria</taxon>
        <taxon>Bacillati</taxon>
        <taxon>Bacillota</taxon>
        <taxon>Clostridia</taxon>
        <taxon>Eubacteriales</taxon>
        <taxon>Oscillospiraceae</taxon>
        <taxon>Ruthenibacterium</taxon>
    </lineage>
</organism>
<evidence type="ECO:0000313" key="9">
    <source>
        <dbReference type="EMBL" id="KUE77228.1"/>
    </source>
</evidence>
<dbReference type="GO" id="GO:0005886">
    <property type="term" value="C:plasma membrane"/>
    <property type="evidence" value="ECO:0007669"/>
    <property type="project" value="UniProtKB-SubCell"/>
</dbReference>
<dbReference type="InterPro" id="IPR035906">
    <property type="entry name" value="MetI-like_sf"/>
</dbReference>
<keyword evidence="2 7" id="KW-0813">Transport</keyword>
<feature type="transmembrane region" description="Helical" evidence="7">
    <location>
        <begin position="30"/>
        <end position="53"/>
    </location>
</feature>
<evidence type="ECO:0000256" key="6">
    <source>
        <dbReference type="ARBA" id="ARBA00023136"/>
    </source>
</evidence>
<feature type="transmembrane region" description="Helical" evidence="7">
    <location>
        <begin position="96"/>
        <end position="119"/>
    </location>
</feature>
<dbReference type="Pfam" id="PF00528">
    <property type="entry name" value="BPD_transp_1"/>
    <property type="match status" value="1"/>
</dbReference>
<keyword evidence="5 7" id="KW-1133">Transmembrane helix</keyword>
<comment type="caution">
    <text evidence="9">The sequence shown here is derived from an EMBL/GenBank/DDBJ whole genome shotgun (WGS) entry which is preliminary data.</text>
</comment>
<dbReference type="InterPro" id="IPR051393">
    <property type="entry name" value="ABC_transporter_permease"/>
</dbReference>
<evidence type="ECO:0000256" key="3">
    <source>
        <dbReference type="ARBA" id="ARBA00022475"/>
    </source>
</evidence>
<comment type="subcellular location">
    <subcellularLocation>
        <location evidence="1 7">Cell membrane</location>
        <topology evidence="1 7">Multi-pass membrane protein</topology>
    </subcellularLocation>
</comment>
<feature type="transmembrane region" description="Helical" evidence="7">
    <location>
        <begin position="302"/>
        <end position="319"/>
    </location>
</feature>